<accession>A0A5J5GEY4</accession>
<evidence type="ECO:0008006" key="3">
    <source>
        <dbReference type="Google" id="ProtNLM"/>
    </source>
</evidence>
<sequence>MKRYPNRPFLAAALVFAVIVSGCTELRGRNDSENGTPASSVSVEEQVNQAVNEIGGQAGSAAGRISEEVNQAVEGIGSAVAEQAGQVAKDAANQAAAGLADSLDQAAASRTVSADRQAVAGGTLALDNPVGNIEVRSGSGDSILVQAEVKVYGLKQESQQKILDEAAVRIEQKGKRFNVHAVSRDGRDIWKWARSKYGNDNLSISYTVMVPPSIARFDLTADVGNLDVSGVSGRFQLSSDVGIVRLSGAGIDGASSLSTDTGSISVEVAALADDASLTATADVGAIHASFDPGIAFTLKTDAELGSVTGAKKGTEKINGGGPKVTLVSSVGAIDIQH</sequence>
<protein>
    <recommendedName>
        <fullName evidence="3">DUF4097 domain-containing protein</fullName>
    </recommendedName>
</protein>
<dbReference type="PROSITE" id="PS51257">
    <property type="entry name" value="PROKAR_LIPOPROTEIN"/>
    <property type="match status" value="1"/>
</dbReference>
<gene>
    <name evidence="1" type="ORF">F4V43_05275</name>
</gene>
<dbReference type="RefSeq" id="WP_150457200.1">
    <property type="nucleotide sequence ID" value="NZ_VYKK01000005.1"/>
</dbReference>
<evidence type="ECO:0000313" key="1">
    <source>
        <dbReference type="EMBL" id="KAA9006368.1"/>
    </source>
</evidence>
<proteinExistence type="predicted"/>
<reference evidence="1 2" key="1">
    <citation type="submission" date="2019-09" db="EMBL/GenBank/DDBJ databases">
        <title>Bacillus ochoae sp. nov., Paenibacillus whitsoniae sp. nov., Paenibacillus spiritus sp. nov. Isolated from the Mars Exploration Rover during spacecraft assembly.</title>
        <authorList>
            <person name="Seuylemezian A."/>
            <person name="Vaishampayan P."/>
        </authorList>
    </citation>
    <scope>NUCLEOTIDE SEQUENCE [LARGE SCALE GENOMIC DNA]</scope>
    <source>
        <strain evidence="1 2">MER_111</strain>
    </source>
</reference>
<comment type="caution">
    <text evidence="1">The sequence shown here is derived from an EMBL/GenBank/DDBJ whole genome shotgun (WGS) entry which is preliminary data.</text>
</comment>
<dbReference type="Proteomes" id="UP000367750">
    <property type="component" value="Unassembled WGS sequence"/>
</dbReference>
<dbReference type="AlphaFoldDB" id="A0A5J5GEY4"/>
<name>A0A5J5GEY4_9BACL</name>
<evidence type="ECO:0000313" key="2">
    <source>
        <dbReference type="Proteomes" id="UP000367750"/>
    </source>
</evidence>
<keyword evidence="2" id="KW-1185">Reference proteome</keyword>
<organism evidence="1 2">
    <name type="scientific">Paenibacillus spiritus</name>
    <dbReference type="NCBI Taxonomy" id="2496557"/>
    <lineage>
        <taxon>Bacteria</taxon>
        <taxon>Bacillati</taxon>
        <taxon>Bacillota</taxon>
        <taxon>Bacilli</taxon>
        <taxon>Bacillales</taxon>
        <taxon>Paenibacillaceae</taxon>
        <taxon>Paenibacillus</taxon>
    </lineage>
</organism>
<dbReference type="EMBL" id="VYKK01000005">
    <property type="protein sequence ID" value="KAA9006368.1"/>
    <property type="molecule type" value="Genomic_DNA"/>
</dbReference>
<dbReference type="OrthoDB" id="2652108at2"/>